<reference evidence="2 3" key="1">
    <citation type="submission" date="2012-02" db="EMBL/GenBank/DDBJ databases">
        <title>Complete genome sequence of Phycisphaera mikurensis NBRC 102666.</title>
        <authorList>
            <person name="Ankai A."/>
            <person name="Hosoyama A."/>
            <person name="Terui Y."/>
            <person name="Sekine M."/>
            <person name="Fukai R."/>
            <person name="Kato Y."/>
            <person name="Nakamura S."/>
            <person name="Yamada-Narita S."/>
            <person name="Kawakoshi A."/>
            <person name="Fukunaga Y."/>
            <person name="Yamazaki S."/>
            <person name="Fujita N."/>
        </authorList>
    </citation>
    <scope>NUCLEOTIDE SEQUENCE [LARGE SCALE GENOMIC DNA]</scope>
    <source>
        <strain evidence="3">NBRC 102666 / KCTC 22515 / FYK2301M01</strain>
    </source>
</reference>
<evidence type="ECO:0000256" key="1">
    <source>
        <dbReference type="SAM" id="MobiDB-lite"/>
    </source>
</evidence>
<dbReference type="Proteomes" id="UP000007881">
    <property type="component" value="Chromosome"/>
</dbReference>
<feature type="region of interest" description="Disordered" evidence="1">
    <location>
        <begin position="1"/>
        <end position="61"/>
    </location>
</feature>
<feature type="compositionally biased region" description="Basic and acidic residues" evidence="1">
    <location>
        <begin position="27"/>
        <end position="53"/>
    </location>
</feature>
<dbReference type="KEGG" id="phm:PSMK_24650"/>
<evidence type="ECO:0000313" key="3">
    <source>
        <dbReference type="Proteomes" id="UP000007881"/>
    </source>
</evidence>
<dbReference type="STRING" id="1142394.PSMK_24650"/>
<protein>
    <submittedName>
        <fullName evidence="2">Uncharacterized protein</fullName>
    </submittedName>
</protein>
<gene>
    <name evidence="2" type="ordered locus">PSMK_24650</name>
</gene>
<dbReference type="AlphaFoldDB" id="I0IH86"/>
<name>I0IH86_PHYMF</name>
<keyword evidence="3" id="KW-1185">Reference proteome</keyword>
<dbReference type="EMBL" id="AP012338">
    <property type="protein sequence ID" value="BAM04624.1"/>
    <property type="molecule type" value="Genomic_DNA"/>
</dbReference>
<evidence type="ECO:0000313" key="2">
    <source>
        <dbReference type="EMBL" id="BAM04624.1"/>
    </source>
</evidence>
<sequence length="84" mass="9828">MPRVRRRGPSAFLTLRGRGPRRTRRGPAHEKRIRREGPRTAGRARGDRPERVAKPWTKRRRRRATCRATRWLIHTVDVAAEGRG</sequence>
<dbReference type="HOGENOM" id="CLU_2524642_0_0_0"/>
<organism evidence="2 3">
    <name type="scientific">Phycisphaera mikurensis (strain NBRC 102666 / KCTC 22515 / FYK2301M01)</name>
    <dbReference type="NCBI Taxonomy" id="1142394"/>
    <lineage>
        <taxon>Bacteria</taxon>
        <taxon>Pseudomonadati</taxon>
        <taxon>Planctomycetota</taxon>
        <taxon>Phycisphaerae</taxon>
        <taxon>Phycisphaerales</taxon>
        <taxon>Phycisphaeraceae</taxon>
        <taxon>Phycisphaera</taxon>
    </lineage>
</organism>
<accession>I0IH86</accession>
<proteinExistence type="predicted"/>